<evidence type="ECO:0000256" key="1">
    <source>
        <dbReference type="SAM" id="Phobius"/>
    </source>
</evidence>
<keyword evidence="1" id="KW-0472">Membrane</keyword>
<reference evidence="2 3" key="1">
    <citation type="submission" date="2019-03" db="EMBL/GenBank/DDBJ databases">
        <title>Biocontrol and xenobiotic degradation properties of endophytic Pseudomonas fluorescens strain BRZ63.</title>
        <authorList>
            <person name="Chlebek D.A."/>
            <person name="Pinski A."/>
            <person name="Zur J.P."/>
            <person name="Michalska J."/>
            <person name="Hupert-Kocurek K.T."/>
        </authorList>
    </citation>
    <scope>NUCLEOTIDE SEQUENCE [LARGE SCALE GENOMIC DNA]</scope>
    <source>
        <strain evidence="2 3">BRZ63</strain>
    </source>
</reference>
<protein>
    <submittedName>
        <fullName evidence="2">Uncharacterized protein</fullName>
    </submittedName>
</protein>
<comment type="caution">
    <text evidence="2">The sequence shown here is derived from an EMBL/GenBank/DDBJ whole genome shotgun (WGS) entry which is preliminary data.</text>
</comment>
<accession>A0A4Y9TI64</accession>
<name>A0A4Y9TI64_PSEFL</name>
<proteinExistence type="predicted"/>
<feature type="transmembrane region" description="Helical" evidence="1">
    <location>
        <begin position="36"/>
        <end position="54"/>
    </location>
</feature>
<organism evidence="2 3">
    <name type="scientific">Pseudomonas fluorescens</name>
    <dbReference type="NCBI Taxonomy" id="294"/>
    <lineage>
        <taxon>Bacteria</taxon>
        <taxon>Pseudomonadati</taxon>
        <taxon>Pseudomonadota</taxon>
        <taxon>Gammaproteobacteria</taxon>
        <taxon>Pseudomonadales</taxon>
        <taxon>Pseudomonadaceae</taxon>
        <taxon>Pseudomonas</taxon>
    </lineage>
</organism>
<dbReference type="AlphaFoldDB" id="A0A4Y9TI64"/>
<keyword evidence="1" id="KW-0812">Transmembrane</keyword>
<gene>
    <name evidence="2" type="ORF">E4T65_17020</name>
</gene>
<dbReference type="RefSeq" id="WP_135196617.1">
    <property type="nucleotide sequence ID" value="NZ_SPVI01000010.1"/>
</dbReference>
<keyword evidence="1" id="KW-1133">Transmembrane helix</keyword>
<evidence type="ECO:0000313" key="2">
    <source>
        <dbReference type="EMBL" id="TFW42096.1"/>
    </source>
</evidence>
<dbReference type="EMBL" id="SPVI01000010">
    <property type="protein sequence ID" value="TFW42096.1"/>
    <property type="molecule type" value="Genomic_DNA"/>
</dbReference>
<evidence type="ECO:0000313" key="3">
    <source>
        <dbReference type="Proteomes" id="UP000297322"/>
    </source>
</evidence>
<sequence length="260" mass="29454">MDRMVWAGCALLFLAGGVYFNILPLLTWKKEVSVGDVLGGVSAIAAAFAAYASWKAANISKQSAEDSKLFTRAQLYVSHRQAFVELIDYLSSELDVVFVRKYELYQRLFPRNHYSGNHFDTDGNPAVLDDWAEKYQAIVDCTGRALSDAELDCWIMACGKMGEDLQCEFKPQKGLKIFLFGDNPLEAINTGFTSDPARQVFYFGEVMNRIYAFCGRQPVSPLLMDGHDFQIRFKEFFFKIKSGQTRHRVFDPDSLPDATR</sequence>
<dbReference type="Proteomes" id="UP000297322">
    <property type="component" value="Unassembled WGS sequence"/>
</dbReference>